<dbReference type="Proteomes" id="UP000000657">
    <property type="component" value="Chromosome"/>
</dbReference>
<protein>
    <submittedName>
        <fullName evidence="2">Uncharacterized protein</fullName>
    </submittedName>
</protein>
<evidence type="ECO:0000313" key="3">
    <source>
        <dbReference type="Proteomes" id="UP000000657"/>
    </source>
</evidence>
<gene>
    <name evidence="2" type="ordered locus">FRAAL6447</name>
</gene>
<feature type="region of interest" description="Disordered" evidence="1">
    <location>
        <begin position="1"/>
        <end position="64"/>
    </location>
</feature>
<dbReference type="EMBL" id="CT573213">
    <property type="protein sequence ID" value="CAJ65070.1"/>
    <property type="molecule type" value="Genomic_DNA"/>
</dbReference>
<keyword evidence="3" id="KW-1185">Reference proteome</keyword>
<dbReference type="AlphaFoldDB" id="Q0RBW0"/>
<accession>Q0RBW0</accession>
<name>Q0RBW0_FRAAA</name>
<evidence type="ECO:0000256" key="1">
    <source>
        <dbReference type="SAM" id="MobiDB-lite"/>
    </source>
</evidence>
<sequence length="64" mass="6528">MRTVAAVSPPVGPARPPAPLGGGDGRFRDLPGSGVIPRLVPAHGGSPPVTRTPRTLGRASWVRP</sequence>
<dbReference type="HOGENOM" id="CLU_2861227_0_0_11"/>
<evidence type="ECO:0000313" key="2">
    <source>
        <dbReference type="EMBL" id="CAJ65070.1"/>
    </source>
</evidence>
<feature type="compositionally biased region" description="Pro residues" evidence="1">
    <location>
        <begin position="10"/>
        <end position="19"/>
    </location>
</feature>
<reference evidence="2 3" key="1">
    <citation type="journal article" date="2007" name="Genome Res.">
        <title>Genome characteristics of facultatively symbiotic Frankia sp. strains reflect host range and host plant biogeography.</title>
        <authorList>
            <person name="Normand P."/>
            <person name="Lapierre P."/>
            <person name="Tisa L.S."/>
            <person name="Gogarten J.P."/>
            <person name="Alloisio N."/>
            <person name="Bagnarol E."/>
            <person name="Bassi C.A."/>
            <person name="Berry A.M."/>
            <person name="Bickhart D.M."/>
            <person name="Choisne N."/>
            <person name="Couloux A."/>
            <person name="Cournoyer B."/>
            <person name="Cruveiller S."/>
            <person name="Daubin V."/>
            <person name="Demange N."/>
            <person name="Francino M.P."/>
            <person name="Goltsman E."/>
            <person name="Huang Y."/>
            <person name="Kopp O.R."/>
            <person name="Labarre L."/>
            <person name="Lapidus A."/>
            <person name="Lavire C."/>
            <person name="Marechal J."/>
            <person name="Martinez M."/>
            <person name="Mastronunzio J.E."/>
            <person name="Mullin B.C."/>
            <person name="Niemann J."/>
            <person name="Pujic P."/>
            <person name="Rawnsley T."/>
            <person name="Rouy Z."/>
            <person name="Schenowitz C."/>
            <person name="Sellstedt A."/>
            <person name="Tavares F."/>
            <person name="Tomkins J.P."/>
            <person name="Vallenet D."/>
            <person name="Valverde C."/>
            <person name="Wall L.G."/>
            <person name="Wang Y."/>
            <person name="Medigue C."/>
            <person name="Benson D.R."/>
        </authorList>
    </citation>
    <scope>NUCLEOTIDE SEQUENCE [LARGE SCALE GENOMIC DNA]</scope>
    <source>
        <strain evidence="3">DSM 45986 / CECT 9034 / ACN14a</strain>
    </source>
</reference>
<dbReference type="STRING" id="326424.FRAAL6447"/>
<organism evidence="2 3">
    <name type="scientific">Frankia alni (strain DSM 45986 / CECT 9034 / ACN14a)</name>
    <dbReference type="NCBI Taxonomy" id="326424"/>
    <lineage>
        <taxon>Bacteria</taxon>
        <taxon>Bacillati</taxon>
        <taxon>Actinomycetota</taxon>
        <taxon>Actinomycetes</taxon>
        <taxon>Frankiales</taxon>
        <taxon>Frankiaceae</taxon>
        <taxon>Frankia</taxon>
    </lineage>
</organism>
<proteinExistence type="predicted"/>
<dbReference type="KEGG" id="fal:FRAAL6447"/>